<keyword evidence="3" id="KW-1185">Reference proteome</keyword>
<dbReference type="AlphaFoldDB" id="A0A1T5BKG3"/>
<reference evidence="3" key="1">
    <citation type="submission" date="2017-02" db="EMBL/GenBank/DDBJ databases">
        <authorList>
            <person name="Varghese N."/>
            <person name="Submissions S."/>
        </authorList>
    </citation>
    <scope>NUCLEOTIDE SEQUENCE [LARGE SCALE GENOMIC DNA]</scope>
    <source>
        <strain evidence="3">DSM 22270</strain>
    </source>
</reference>
<proteinExistence type="predicted"/>
<sequence length="160" mass="18261">MKPINAAQRNTTILQFSLCYFLMILLVVFLLYFSLIEIPKKQSELTAITNEQVEKLIRHTNDADTLVIQIQRAADVKAEALAPLFKWTGDLQNAYQQPFYTSIITSYVDLFNEIVKSKAGDTTLSAMKTKMTSLQKENLVLMQQHDDLNSELTEAKMKKP</sequence>
<dbReference type="OrthoDB" id="955732at2"/>
<gene>
    <name evidence="2" type="ORF">SAMN05660293_00426</name>
</gene>
<evidence type="ECO:0000313" key="2">
    <source>
        <dbReference type="EMBL" id="SKB47812.1"/>
    </source>
</evidence>
<dbReference type="Proteomes" id="UP000190897">
    <property type="component" value="Unassembled WGS sequence"/>
</dbReference>
<dbReference type="STRING" id="651661.SAMN05660293_00426"/>
<keyword evidence="1" id="KW-0472">Membrane</keyword>
<name>A0A1T5BKG3_9BACT</name>
<keyword evidence="1" id="KW-0812">Transmembrane</keyword>
<evidence type="ECO:0000313" key="3">
    <source>
        <dbReference type="Proteomes" id="UP000190897"/>
    </source>
</evidence>
<dbReference type="RefSeq" id="WP_082213014.1">
    <property type="nucleotide sequence ID" value="NZ_FUZA01000001.1"/>
</dbReference>
<organism evidence="2 3">
    <name type="scientific">Dyadobacter psychrophilus</name>
    <dbReference type="NCBI Taxonomy" id="651661"/>
    <lineage>
        <taxon>Bacteria</taxon>
        <taxon>Pseudomonadati</taxon>
        <taxon>Bacteroidota</taxon>
        <taxon>Cytophagia</taxon>
        <taxon>Cytophagales</taxon>
        <taxon>Spirosomataceae</taxon>
        <taxon>Dyadobacter</taxon>
    </lineage>
</organism>
<protein>
    <submittedName>
        <fullName evidence="2">Uncharacterized protein</fullName>
    </submittedName>
</protein>
<dbReference type="EMBL" id="FUZA01000001">
    <property type="protein sequence ID" value="SKB47812.1"/>
    <property type="molecule type" value="Genomic_DNA"/>
</dbReference>
<feature type="transmembrane region" description="Helical" evidence="1">
    <location>
        <begin position="12"/>
        <end position="33"/>
    </location>
</feature>
<accession>A0A1T5BKG3</accession>
<evidence type="ECO:0000256" key="1">
    <source>
        <dbReference type="SAM" id="Phobius"/>
    </source>
</evidence>
<keyword evidence="1" id="KW-1133">Transmembrane helix</keyword>